<dbReference type="Gene3D" id="2.60.40.1090">
    <property type="entry name" value="Fimbrial-type adhesion domain"/>
    <property type="match status" value="1"/>
</dbReference>
<name>A0A8I0MLT5_CITAM</name>
<dbReference type="RefSeq" id="WP_146109652.1">
    <property type="nucleotide sequence ID" value="NZ_CP014015.2"/>
</dbReference>
<evidence type="ECO:0000313" key="1">
    <source>
        <dbReference type="EMBL" id="MBE0129376.1"/>
    </source>
</evidence>
<organism evidence="1 2">
    <name type="scientific">Citrobacter amalonaticus</name>
    <dbReference type="NCBI Taxonomy" id="35703"/>
    <lineage>
        <taxon>Bacteria</taxon>
        <taxon>Pseudomonadati</taxon>
        <taxon>Pseudomonadota</taxon>
        <taxon>Gammaproteobacteria</taxon>
        <taxon>Enterobacterales</taxon>
        <taxon>Enterobacteriaceae</taxon>
        <taxon>Citrobacter</taxon>
    </lineage>
</organism>
<dbReference type="Proteomes" id="UP000656723">
    <property type="component" value="Unassembled WGS sequence"/>
</dbReference>
<accession>A0A8I0MLT5</accession>
<dbReference type="PANTHER" id="PTHR33420">
    <property type="entry name" value="FIMBRIAL SUBUNIT ELFA-RELATED"/>
    <property type="match status" value="1"/>
</dbReference>
<evidence type="ECO:0000313" key="2">
    <source>
        <dbReference type="Proteomes" id="UP000656723"/>
    </source>
</evidence>
<dbReference type="PANTHER" id="PTHR33420:SF27">
    <property type="entry name" value="PROTEIN FIMG"/>
    <property type="match status" value="1"/>
</dbReference>
<dbReference type="InterPro" id="IPR050263">
    <property type="entry name" value="Bact_Fimbrial_Adh_Pro"/>
</dbReference>
<reference evidence="1" key="1">
    <citation type="submission" date="2019-07" db="EMBL/GenBank/DDBJ databases">
        <title>KPC-2 carbapenem resistent Enterobacterales isolates from Germany.</title>
        <authorList>
            <person name="Yao Y."/>
            <person name="Falgenhauer L."/>
            <person name="Imirzalioglu C."/>
            <person name="Chakraborty T."/>
        </authorList>
    </citation>
    <scope>NUCLEOTIDE SEQUENCE</scope>
    <source>
        <strain evidence="1">CA13304</strain>
    </source>
</reference>
<proteinExistence type="predicted"/>
<gene>
    <name evidence="1" type="ORF">FOT72_15420</name>
</gene>
<dbReference type="InterPro" id="IPR036937">
    <property type="entry name" value="Adhesion_dom_fimbrial_sf"/>
</dbReference>
<comment type="caution">
    <text evidence="1">The sequence shown here is derived from an EMBL/GenBank/DDBJ whole genome shotgun (WGS) entry which is preliminary data.</text>
</comment>
<dbReference type="AlphaFoldDB" id="A0A8I0MLT5"/>
<sequence length="308" mass="33003">MLTWYVDVYNTAEPVATYSIDGHNVNIYPTGIKGIGVSFQDADPGSQNYLSSLSSTASLRKFSRPVDSINYSPYSIGNWLRIRLWRTAEVLDIGAANSGALTSVFPIAEQFVGVGDGFVLNGFQPGEKFIQGEMKISGVNLKIVPGTCNLPDTTVDMGEHFPNELSAPGKTSAWVQVPNFTLTNCPTAYGYGATGTGANTAQNNVSVTISPRTAIVSEYNGVFAIDETITDSAKGFGIQLAWGKASELPDTPSSLVTFNQPYLIKNFPFSDTTSSTIPLFLSARYIRTASEVSSGVANAIVEALVEYK</sequence>
<dbReference type="Gene3D" id="2.60.40.3310">
    <property type="match status" value="1"/>
</dbReference>
<dbReference type="SUPFAM" id="SSF49401">
    <property type="entry name" value="Bacterial adhesins"/>
    <property type="match status" value="1"/>
</dbReference>
<dbReference type="EMBL" id="VKME01000013">
    <property type="protein sequence ID" value="MBE0129376.1"/>
    <property type="molecule type" value="Genomic_DNA"/>
</dbReference>
<dbReference type="GO" id="GO:0043709">
    <property type="term" value="P:cell adhesion involved in single-species biofilm formation"/>
    <property type="evidence" value="ECO:0007669"/>
    <property type="project" value="TreeGrafter"/>
</dbReference>
<dbReference type="OrthoDB" id="6052505at2"/>
<dbReference type="GO" id="GO:0009289">
    <property type="term" value="C:pilus"/>
    <property type="evidence" value="ECO:0007669"/>
    <property type="project" value="InterPro"/>
</dbReference>
<protein>
    <submittedName>
        <fullName evidence="1">Type 1 fimbrial protein</fullName>
    </submittedName>
</protein>
<dbReference type="InterPro" id="IPR008966">
    <property type="entry name" value="Adhesion_dom_sf"/>
</dbReference>